<dbReference type="Proteomes" id="UP001210538">
    <property type="component" value="Chromosome"/>
</dbReference>
<protein>
    <submittedName>
        <fullName evidence="1">Uncharacterized protein</fullName>
    </submittedName>
</protein>
<organism evidence="1 2">
    <name type="scientific">Enterobacter ludwigii</name>
    <dbReference type="NCBI Taxonomy" id="299767"/>
    <lineage>
        <taxon>Bacteria</taxon>
        <taxon>Pseudomonadati</taxon>
        <taxon>Pseudomonadota</taxon>
        <taxon>Gammaproteobacteria</taxon>
        <taxon>Enterobacterales</taxon>
        <taxon>Enterobacteriaceae</taxon>
        <taxon>Enterobacter</taxon>
        <taxon>Enterobacter cloacae complex</taxon>
    </lineage>
</organism>
<keyword evidence="2" id="KW-1185">Reference proteome</keyword>
<dbReference type="AlphaFoldDB" id="A0AAX3LEX9"/>
<gene>
    <name evidence="1" type="ORF">PHA72_08230</name>
</gene>
<sequence>MNHHDLLTTKNEDTIISDKKEGFTKVEFLLVLYCDDVITPADF</sequence>
<proteinExistence type="predicted"/>
<accession>A0AAX3LEX9</accession>
<evidence type="ECO:0000313" key="2">
    <source>
        <dbReference type="Proteomes" id="UP001210538"/>
    </source>
</evidence>
<dbReference type="EMBL" id="CP116347">
    <property type="protein sequence ID" value="WCE14842.1"/>
    <property type="molecule type" value="Genomic_DNA"/>
</dbReference>
<name>A0AAX3LEX9_9ENTR</name>
<evidence type="ECO:0000313" key="1">
    <source>
        <dbReference type="EMBL" id="WCE14842.1"/>
    </source>
</evidence>
<reference evidence="1 2" key="1">
    <citation type="submission" date="2023-01" db="EMBL/GenBank/DDBJ databases">
        <title>Genome sequence resource and annotation of Enterobacter ludwigii, an economically important pathogen of seedling wilt with strawberry.</title>
        <authorList>
            <person name="Xie Y."/>
        </authorList>
    </citation>
    <scope>NUCLEOTIDE SEQUENCE [LARGE SCALE GENOMIC DNA]</scope>
    <source>
        <strain evidence="1 2">CM-TZ4</strain>
    </source>
</reference>
<dbReference type="RefSeq" id="WP_260459710.1">
    <property type="nucleotide sequence ID" value="NZ_CP116347.1"/>
</dbReference>